<dbReference type="PANTHER" id="PTHR43394">
    <property type="entry name" value="ATP-DEPENDENT PERMEASE MDL1, MITOCHONDRIAL"/>
    <property type="match status" value="1"/>
</dbReference>
<dbReference type="OrthoDB" id="6500128at2759"/>
<keyword evidence="14" id="KW-1185">Reference proteome</keyword>
<evidence type="ECO:0000256" key="4">
    <source>
        <dbReference type="ARBA" id="ARBA00022692"/>
    </source>
</evidence>
<feature type="compositionally biased region" description="Polar residues" evidence="9">
    <location>
        <begin position="823"/>
        <end position="849"/>
    </location>
</feature>
<dbReference type="GO" id="GO:0015421">
    <property type="term" value="F:ABC-type oligopeptide transporter activity"/>
    <property type="evidence" value="ECO:0007669"/>
    <property type="project" value="TreeGrafter"/>
</dbReference>
<dbReference type="InterPro" id="IPR011527">
    <property type="entry name" value="ABC1_TM_dom"/>
</dbReference>
<evidence type="ECO:0000313" key="14">
    <source>
        <dbReference type="Proteomes" id="UP000807469"/>
    </source>
</evidence>
<feature type="region of interest" description="Disordered" evidence="9">
    <location>
        <begin position="800"/>
        <end position="849"/>
    </location>
</feature>
<dbReference type="InterPro" id="IPR036640">
    <property type="entry name" value="ABC1_TM_sf"/>
</dbReference>
<keyword evidence="3" id="KW-1003">Cell membrane</keyword>
<dbReference type="InterPro" id="IPR017871">
    <property type="entry name" value="ABC_transporter-like_CS"/>
</dbReference>
<evidence type="ECO:0000259" key="11">
    <source>
        <dbReference type="PROSITE" id="PS50893"/>
    </source>
</evidence>
<feature type="transmembrane region" description="Helical" evidence="10">
    <location>
        <begin position="1030"/>
        <end position="1051"/>
    </location>
</feature>
<dbReference type="Pfam" id="PF00664">
    <property type="entry name" value="ABC_membrane"/>
    <property type="match status" value="2"/>
</dbReference>
<dbReference type="PROSITE" id="PS00211">
    <property type="entry name" value="ABC_TRANSPORTER_1"/>
    <property type="match status" value="2"/>
</dbReference>
<dbReference type="InterPro" id="IPR039421">
    <property type="entry name" value="Type_1_exporter"/>
</dbReference>
<keyword evidence="6" id="KW-0067">ATP-binding</keyword>
<dbReference type="InterPro" id="IPR003439">
    <property type="entry name" value="ABC_transporter-like_ATP-bd"/>
</dbReference>
<comment type="subcellular location">
    <subcellularLocation>
        <location evidence="1">Cell membrane</location>
        <topology evidence="1">Multi-pass membrane protein</topology>
    </subcellularLocation>
</comment>
<gene>
    <name evidence="13" type="ORF">BDN70DRAFT_827812</name>
</gene>
<dbReference type="SUPFAM" id="SSF90123">
    <property type="entry name" value="ABC transporter transmembrane region"/>
    <property type="match status" value="2"/>
</dbReference>
<dbReference type="FunFam" id="3.40.50.300:FF:000221">
    <property type="entry name" value="Multidrug ABC transporter ATP-binding protein"/>
    <property type="match status" value="1"/>
</dbReference>
<feature type="transmembrane region" description="Helical" evidence="10">
    <location>
        <begin position="354"/>
        <end position="375"/>
    </location>
</feature>
<dbReference type="GO" id="GO:0005886">
    <property type="term" value="C:plasma membrane"/>
    <property type="evidence" value="ECO:0007669"/>
    <property type="project" value="UniProtKB-SubCell"/>
</dbReference>
<keyword evidence="7 10" id="KW-1133">Transmembrane helix</keyword>
<evidence type="ECO:0000313" key="13">
    <source>
        <dbReference type="EMBL" id="KAF9483294.1"/>
    </source>
</evidence>
<dbReference type="GO" id="GO:0005524">
    <property type="term" value="F:ATP binding"/>
    <property type="evidence" value="ECO:0007669"/>
    <property type="project" value="UniProtKB-KW"/>
</dbReference>
<dbReference type="PROSITE" id="PS50893">
    <property type="entry name" value="ABC_TRANSPORTER_2"/>
    <property type="match status" value="2"/>
</dbReference>
<evidence type="ECO:0000256" key="6">
    <source>
        <dbReference type="ARBA" id="ARBA00022840"/>
    </source>
</evidence>
<dbReference type="Gene3D" id="3.40.50.300">
    <property type="entry name" value="P-loop containing nucleotide triphosphate hydrolases"/>
    <property type="match status" value="2"/>
</dbReference>
<dbReference type="CDD" id="cd18578">
    <property type="entry name" value="ABC_6TM_Pgp_ABCB1_D2_like"/>
    <property type="match status" value="1"/>
</dbReference>
<dbReference type="PROSITE" id="PS50929">
    <property type="entry name" value="ABC_TM1F"/>
    <property type="match status" value="2"/>
</dbReference>
<feature type="transmembrane region" description="Helical" evidence="10">
    <location>
        <begin position="1223"/>
        <end position="1246"/>
    </location>
</feature>
<dbReference type="EMBL" id="MU155155">
    <property type="protein sequence ID" value="KAF9483294.1"/>
    <property type="molecule type" value="Genomic_DNA"/>
</dbReference>
<dbReference type="CDD" id="cd18577">
    <property type="entry name" value="ABC_6TM_Pgp_ABCB1_D1_like"/>
    <property type="match status" value="1"/>
</dbReference>
<dbReference type="InterPro" id="IPR027417">
    <property type="entry name" value="P-loop_NTPase"/>
</dbReference>
<dbReference type="SMART" id="SM00382">
    <property type="entry name" value="AAA"/>
    <property type="match status" value="2"/>
</dbReference>
<evidence type="ECO:0000256" key="2">
    <source>
        <dbReference type="ARBA" id="ARBA00022448"/>
    </source>
</evidence>
<feature type="transmembrane region" description="Helical" evidence="10">
    <location>
        <begin position="987"/>
        <end position="1010"/>
    </location>
</feature>
<accession>A0A9P6D4A2</accession>
<reference evidence="13" key="1">
    <citation type="submission" date="2020-11" db="EMBL/GenBank/DDBJ databases">
        <authorList>
            <consortium name="DOE Joint Genome Institute"/>
            <person name="Ahrendt S."/>
            <person name="Riley R."/>
            <person name="Andreopoulos W."/>
            <person name="Labutti K."/>
            <person name="Pangilinan J."/>
            <person name="Ruiz-Duenas F.J."/>
            <person name="Barrasa J.M."/>
            <person name="Sanchez-Garcia M."/>
            <person name="Camarero S."/>
            <person name="Miyauchi S."/>
            <person name="Serrano A."/>
            <person name="Linde D."/>
            <person name="Babiker R."/>
            <person name="Drula E."/>
            <person name="Ayuso-Fernandez I."/>
            <person name="Pacheco R."/>
            <person name="Padilla G."/>
            <person name="Ferreira P."/>
            <person name="Barriuso J."/>
            <person name="Kellner H."/>
            <person name="Castanera R."/>
            <person name="Alfaro M."/>
            <person name="Ramirez L."/>
            <person name="Pisabarro A.G."/>
            <person name="Kuo A."/>
            <person name="Tritt A."/>
            <person name="Lipzen A."/>
            <person name="He G."/>
            <person name="Yan M."/>
            <person name="Ng V."/>
            <person name="Cullen D."/>
            <person name="Martin F."/>
            <person name="Rosso M.-N."/>
            <person name="Henrissat B."/>
            <person name="Hibbett D."/>
            <person name="Martinez A.T."/>
            <person name="Grigoriev I.V."/>
        </authorList>
    </citation>
    <scope>NUCLEOTIDE SEQUENCE</scope>
    <source>
        <strain evidence="13">CIRM-BRFM 674</strain>
    </source>
</reference>
<keyword evidence="2" id="KW-0813">Transport</keyword>
<feature type="transmembrane region" description="Helical" evidence="10">
    <location>
        <begin position="70"/>
        <end position="99"/>
    </location>
</feature>
<keyword evidence="13" id="KW-0378">Hydrolase</keyword>
<evidence type="ECO:0000256" key="1">
    <source>
        <dbReference type="ARBA" id="ARBA00004651"/>
    </source>
</evidence>
<feature type="domain" description="ABC transporter" evidence="11">
    <location>
        <begin position="440"/>
        <end position="720"/>
    </location>
</feature>
<feature type="region of interest" description="Disordered" evidence="9">
    <location>
        <begin position="402"/>
        <end position="426"/>
    </location>
</feature>
<dbReference type="Gene3D" id="1.20.1560.10">
    <property type="entry name" value="ABC transporter type 1, transmembrane domain"/>
    <property type="match status" value="3"/>
</dbReference>
<feature type="region of interest" description="Disordered" evidence="9">
    <location>
        <begin position="16"/>
        <end position="55"/>
    </location>
</feature>
<feature type="compositionally biased region" description="Low complexity" evidence="9">
    <location>
        <begin position="800"/>
        <end position="814"/>
    </location>
</feature>
<feature type="compositionally biased region" description="Low complexity" evidence="9">
    <location>
        <begin position="39"/>
        <end position="55"/>
    </location>
</feature>
<evidence type="ECO:0000256" key="5">
    <source>
        <dbReference type="ARBA" id="ARBA00022741"/>
    </source>
</evidence>
<feature type="compositionally biased region" description="Low complexity" evidence="9">
    <location>
        <begin position="402"/>
        <end position="421"/>
    </location>
</feature>
<feature type="transmembrane region" description="Helical" evidence="10">
    <location>
        <begin position="1133"/>
        <end position="1155"/>
    </location>
</feature>
<feature type="domain" description="ABC transporter" evidence="11">
    <location>
        <begin position="1309"/>
        <end position="1565"/>
    </location>
</feature>
<evidence type="ECO:0000256" key="10">
    <source>
        <dbReference type="SAM" id="Phobius"/>
    </source>
</evidence>
<evidence type="ECO:0000256" key="7">
    <source>
        <dbReference type="ARBA" id="ARBA00022989"/>
    </source>
</evidence>
<feature type="transmembrane region" description="Helical" evidence="10">
    <location>
        <begin position="320"/>
        <end position="342"/>
    </location>
</feature>
<feature type="region of interest" description="Disordered" evidence="9">
    <location>
        <begin position="737"/>
        <end position="777"/>
    </location>
</feature>
<feature type="transmembrane region" description="Helical" evidence="10">
    <location>
        <begin position="1103"/>
        <end position="1127"/>
    </location>
</feature>
<evidence type="ECO:0000256" key="8">
    <source>
        <dbReference type="ARBA" id="ARBA00023136"/>
    </source>
</evidence>
<dbReference type="InterPro" id="IPR003593">
    <property type="entry name" value="AAA+_ATPase"/>
</dbReference>
<evidence type="ECO:0000259" key="12">
    <source>
        <dbReference type="PROSITE" id="PS50929"/>
    </source>
</evidence>
<feature type="transmembrane region" description="Helical" evidence="10">
    <location>
        <begin position="1252"/>
        <end position="1269"/>
    </location>
</feature>
<dbReference type="GO" id="GO:0016887">
    <property type="term" value="F:ATP hydrolysis activity"/>
    <property type="evidence" value="ECO:0007669"/>
    <property type="project" value="InterPro"/>
</dbReference>
<feature type="domain" description="ABC transmembrane type-1" evidence="12">
    <location>
        <begin position="990"/>
        <end position="1250"/>
    </location>
</feature>
<keyword evidence="5" id="KW-0547">Nucleotide-binding</keyword>
<dbReference type="Pfam" id="PF00005">
    <property type="entry name" value="ABC_tran"/>
    <property type="match status" value="2"/>
</dbReference>
<feature type="domain" description="ABC transmembrane type-1" evidence="12">
    <location>
        <begin position="77"/>
        <end position="383"/>
    </location>
</feature>
<protein>
    <submittedName>
        <fullName evidence="13">P-loop containing nucleoside triphosphate hydrolase protein</fullName>
    </submittedName>
</protein>
<evidence type="ECO:0000256" key="9">
    <source>
        <dbReference type="SAM" id="MobiDB-lite"/>
    </source>
</evidence>
<organism evidence="13 14">
    <name type="scientific">Pholiota conissans</name>
    <dbReference type="NCBI Taxonomy" id="109636"/>
    <lineage>
        <taxon>Eukaryota</taxon>
        <taxon>Fungi</taxon>
        <taxon>Dikarya</taxon>
        <taxon>Basidiomycota</taxon>
        <taxon>Agaricomycotina</taxon>
        <taxon>Agaricomycetes</taxon>
        <taxon>Agaricomycetidae</taxon>
        <taxon>Agaricales</taxon>
        <taxon>Agaricineae</taxon>
        <taxon>Strophariaceae</taxon>
        <taxon>Pholiota</taxon>
    </lineage>
</organism>
<comment type="caution">
    <text evidence="13">The sequence shown here is derived from an EMBL/GenBank/DDBJ whole genome shotgun (WGS) entry which is preliminary data.</text>
</comment>
<feature type="transmembrane region" description="Helical" evidence="10">
    <location>
        <begin position="126"/>
        <end position="150"/>
    </location>
</feature>
<keyword evidence="4 10" id="KW-0812">Transmembrane</keyword>
<evidence type="ECO:0000256" key="3">
    <source>
        <dbReference type="ARBA" id="ARBA00022475"/>
    </source>
</evidence>
<dbReference type="PANTHER" id="PTHR43394:SF1">
    <property type="entry name" value="ATP-BINDING CASSETTE SUB-FAMILY B MEMBER 10, MITOCHONDRIAL"/>
    <property type="match status" value="1"/>
</dbReference>
<proteinExistence type="predicted"/>
<dbReference type="SUPFAM" id="SSF52540">
    <property type="entry name" value="P-loop containing nucleoside triphosphate hydrolases"/>
    <property type="match status" value="2"/>
</dbReference>
<keyword evidence="8 10" id="KW-0472">Membrane</keyword>
<name>A0A9P6D4A2_9AGAR</name>
<dbReference type="Proteomes" id="UP000807469">
    <property type="component" value="Unassembled WGS sequence"/>
</dbReference>
<sequence>MHAVAPNVEAYELTVSPRASIDSRESVASTQKPTPSSPIPESQPQQESQQSDGPSPSIRLLFSLLSRRHVLLLLLPAAITSLIAGGIAPFMTLVVGQAFDVFAKFPLTSPTPADKSALLEGVGRTALMLVGLAVGSFVLGSTTSALWIWVGEINVLAVRKRVYEDVTGKEMAWFDLKMGAGAGSEGESEEGVGAGGLMAKFSRETDDVRQASSLAPGTLLQNLTTVIACLALAFSRAPTLTLVILSAVPLLTFIQAIAQNVAGPLLDAERNSTAAAATRVERAVSSIATVKAFNASSYELSRAKSIFATLQKQARSLNSVWAVTSGAAQFVMMAMFVQGFWFGAKLVREGKVGAGQVMAVFWACLIATSSLQMCIPQMIVLAKGKAAMVALLSLSSEYDTPSSTSPSSHAPSSPTSPTFSTHARPRTLRKLHPSRCAGELALYNVSFSYPSRPSVRVLSNVSLFLPAGETTFVVGGSGSGKSTVAALLGGLYPLGTTSHPTSHNTESNINTGMVTLDDHPLPLLSSSFLSDHLTILSQSSSAGSSSLVFGGLTISENILVALPESTLLTLSEENKERKVEAAARASLLHEWVRDLPNGYATVLSGVAGGEGQGVEMSGGQRQRLALARAWIRDSTILVLDEATSALDPPARLLVSAALRQWRSSSSINHRTRTTIVITHDLSQIEPNDFVYVMRGGRVVEQGYRADLEKVEVEQDADIEDERGEFRRMLDAQKLTGGALPTQDLDEPSASVSPSPAHLVEEEQEEEDKAPRHPTARPLTFGNWMLEAVADLTGGRARTSYYAQPSQAQQTQEQTQPKHKRRPSSIQIVPPSSFNNLDTTSPNSKRLSLPFTPTSAATTIVGSGVPWKTSQEKLEEEDVYTDDEITDDEEFGLEKRAMEDSARRAREGRGARAPASGRRGWVVVDEKEASEAKMTRRERRRAKKAAKMARLQQHHSEITVQDNAADDDTPPAFWKFMRAMLPSVPGRPLLVVGLLACVASGAMTPVFSFLLSRLLFEVSIGAQDTSAINRFGGLVLGIAALDGFFLGAKYFLMETAGMRWTTSLRSSAFGAVLKQDKKWFDRTQNSAPRLAQVIVRDGDDARNLVSVVLAQGVVVTTMLGVGLIWALVRGWQLTLAGFAIAPVFAGVMALQTRLVAKCEVRNKRAREEVARGYYEAIINVRGIRCMSFEPIFAAQFSTAADRALRTGVRGALVEGCTYGVSSGLIYLAEALLFFVGAVLISQGSYTYLQMVEVLNLVVFSVTIGAQLMAFTERIAKAVQATADLDRLCALKVTDTDESKGEKAPAMDGMVRFEHVRFAYPMAPSVPVLKDVSLDITPGECVAIVGASGSGKSTLAALLQRLYEPAAGTISIGGTPLGDVDVTHLRTHVSVVSQSPHLFDASVAENIRYGDMPSSTSDASNNKMLWLDAQDVRRAARQANVHEFIMGLPQGYDTPIGENAALLSGGQAQRLQIARALARPADILVLDECTSALDPENQAAVLETIAGITKDAKDGKRRRTTVMVTHKLQVMQMCDRIVVLDGGEVCETGTYVELMERKGVFATLASGGEWIGE</sequence>